<protein>
    <submittedName>
        <fullName evidence="2">Gliding motility protein GldN</fullName>
    </submittedName>
</protein>
<dbReference type="Proteomes" id="UP000285794">
    <property type="component" value="Unassembled WGS sequence"/>
</dbReference>
<evidence type="ECO:0000313" key="3">
    <source>
        <dbReference type="Proteomes" id="UP000285794"/>
    </source>
</evidence>
<gene>
    <name evidence="2" type="primary">gldN</name>
    <name evidence="2" type="ORF">DWB61_11710</name>
</gene>
<dbReference type="AlphaFoldDB" id="A0A425XZH2"/>
<keyword evidence="1" id="KW-0732">Signal</keyword>
<reference evidence="2 3" key="1">
    <citation type="submission" date="2018-07" db="EMBL/GenBank/DDBJ databases">
        <title>Draft genome sequence of Ancylomarina sp. M1P.</title>
        <authorList>
            <person name="Yadav S."/>
            <person name="Villanueva L."/>
            <person name="Damste J.S.S."/>
        </authorList>
    </citation>
    <scope>NUCLEOTIDE SEQUENCE [LARGE SCALE GENOMIC DNA]</scope>
    <source>
        <strain evidence="2 3">M1P</strain>
    </source>
</reference>
<sequence>MKRIVFLLVGLIIMGSFSQSKAQTTPTSIYSKDHTKNERPIPYAHIREADVIFSKLVWRVINLREKMNQPMYYPTRPMDDRYSLIDLLMFGIENEGLTAYDTEDDEFTTPLSIEDIQAKFGAGVDTIRQPNRETGLMETKIVPRSVNTNEVTKYLVKEQWLFDKQSSTLQVRIIGLMPIREYVKEGDSELDGLRKKKMFWIFFPEARQLLATHEVFNPFNDARRFSYDDLFMKRRFSSYINQVSNVHDNRPIESYTVGLQTMLESEKIKNDLLNMEHDFWEY</sequence>
<dbReference type="OrthoDB" id="1141916at2"/>
<accession>A0A425XZH2</accession>
<proteinExistence type="predicted"/>
<comment type="caution">
    <text evidence="2">The sequence shown here is derived from an EMBL/GenBank/DDBJ whole genome shotgun (WGS) entry which is preliminary data.</text>
</comment>
<name>A0A425XZH2_9BACT</name>
<feature type="chain" id="PRO_5019074751" evidence="1">
    <location>
        <begin position="23"/>
        <end position="282"/>
    </location>
</feature>
<feature type="signal peptide" evidence="1">
    <location>
        <begin position="1"/>
        <end position="22"/>
    </location>
</feature>
<dbReference type="EMBL" id="QQWG01000011">
    <property type="protein sequence ID" value="RRG20674.1"/>
    <property type="molecule type" value="Genomic_DNA"/>
</dbReference>
<dbReference type="InterPro" id="IPR019847">
    <property type="entry name" value="Gliding_motility_assoc_GldN"/>
</dbReference>
<dbReference type="RefSeq" id="WP_125031076.1">
    <property type="nucleotide sequence ID" value="NZ_JAPXVP010000010.1"/>
</dbReference>
<organism evidence="2 3">
    <name type="scientific">Ancylomarina euxinus</name>
    <dbReference type="NCBI Taxonomy" id="2283627"/>
    <lineage>
        <taxon>Bacteria</taxon>
        <taxon>Pseudomonadati</taxon>
        <taxon>Bacteroidota</taxon>
        <taxon>Bacteroidia</taxon>
        <taxon>Marinilabiliales</taxon>
        <taxon>Marinifilaceae</taxon>
        <taxon>Ancylomarina</taxon>
    </lineage>
</organism>
<evidence type="ECO:0000313" key="2">
    <source>
        <dbReference type="EMBL" id="RRG20674.1"/>
    </source>
</evidence>
<evidence type="ECO:0000256" key="1">
    <source>
        <dbReference type="SAM" id="SignalP"/>
    </source>
</evidence>
<dbReference type="NCBIfam" id="TIGR03523">
    <property type="entry name" value="GldN"/>
    <property type="match status" value="1"/>
</dbReference>
<keyword evidence="3" id="KW-1185">Reference proteome</keyword>
<dbReference type="Pfam" id="PF19841">
    <property type="entry name" value="GldN"/>
    <property type="match status" value="1"/>
</dbReference>